<evidence type="ECO:0000256" key="2">
    <source>
        <dbReference type="ARBA" id="ARBA00006972"/>
    </source>
</evidence>
<dbReference type="GO" id="GO:0000139">
    <property type="term" value="C:Golgi membrane"/>
    <property type="evidence" value="ECO:0007669"/>
    <property type="project" value="UniProtKB-SubCell"/>
</dbReference>
<keyword evidence="8 12" id="KW-0333">Golgi apparatus</keyword>
<evidence type="ECO:0000256" key="1">
    <source>
        <dbReference type="ARBA" id="ARBA00004255"/>
    </source>
</evidence>
<evidence type="ECO:0000256" key="3">
    <source>
        <dbReference type="ARBA" id="ARBA00011775"/>
    </source>
</evidence>
<evidence type="ECO:0000256" key="6">
    <source>
        <dbReference type="ARBA" id="ARBA00022892"/>
    </source>
</evidence>
<evidence type="ECO:0000256" key="12">
    <source>
        <dbReference type="RuleBase" id="RU366053"/>
    </source>
</evidence>
<evidence type="ECO:0000256" key="5">
    <source>
        <dbReference type="ARBA" id="ARBA00022490"/>
    </source>
</evidence>
<keyword evidence="9 12" id="KW-0472">Membrane</keyword>
<feature type="domain" description="AP complex mu/sigma subunit" evidence="13">
    <location>
        <begin position="9"/>
        <end position="131"/>
    </location>
</feature>
<evidence type="ECO:0000313" key="14">
    <source>
        <dbReference type="Proteomes" id="UP000887560"/>
    </source>
</evidence>
<evidence type="ECO:0000256" key="4">
    <source>
        <dbReference type="ARBA" id="ARBA00022448"/>
    </source>
</evidence>
<sequence>MQQLYQDVLKAILILDQDGKRILGKYYDKQILATEKEQSAFEKNLFQKTHKANAEIILFDGFICVYRSNVDLFFYVIGSCNENELILQSVLNCFYEAFSIVLRKNVEKKVLFDHIDLAFLVLDEICDDGFVCFFLFLKRGLTRGFKIFIYFPIPFLVILETDAQAVVARCAFKPDEIGFGEQTISQVGMSLLGSAKDQFKWSLLK</sequence>
<dbReference type="GO" id="GO:0006890">
    <property type="term" value="P:retrograde vesicle-mediated transport, Golgi to endoplasmic reticulum"/>
    <property type="evidence" value="ECO:0007669"/>
    <property type="project" value="UniProtKB-UniRule"/>
</dbReference>
<comment type="function">
    <text evidence="11">The coatomer is a cytosolic protein complex that binds to dilysine motifs and reversibly associates with Golgi non-clathrin-coated vesicles, which further mediate biosynthetic protein transport from the ER, via the Golgi up to the trans Golgi network. Coatomer complex is required for budding from Golgi membranes, and is essential for the retrograde Golgi-to-ER transport of dilysine-tagged proteins. The zeta subunit may be involved in regulating the coat assembly and, hence, the rate of biosynthetic protein transport due to its association-dissociation properties with the coatomer complex.</text>
</comment>
<dbReference type="GO" id="GO:0006891">
    <property type="term" value="P:intra-Golgi vesicle-mediated transport"/>
    <property type="evidence" value="ECO:0007669"/>
    <property type="project" value="TreeGrafter"/>
</dbReference>
<dbReference type="GO" id="GO:0030126">
    <property type="term" value="C:COPI vesicle coat"/>
    <property type="evidence" value="ECO:0007669"/>
    <property type="project" value="UniProtKB-UniRule"/>
</dbReference>
<evidence type="ECO:0000256" key="8">
    <source>
        <dbReference type="ARBA" id="ARBA00023034"/>
    </source>
</evidence>
<comment type="subcellular location">
    <subcellularLocation>
        <location evidence="12">Cytoplasm</location>
    </subcellularLocation>
    <subcellularLocation>
        <location evidence="1 12">Golgi apparatus membrane</location>
        <topology evidence="1 12">Peripheral membrane protein</topology>
        <orientation evidence="1 12">Cytoplasmic side</orientation>
    </subcellularLocation>
    <subcellularLocation>
        <location evidence="12">Cytoplasmic vesicle</location>
        <location evidence="12">COPI-coated vesicle membrane</location>
        <topology evidence="12">Peripheral membrane protein</topology>
        <orientation evidence="12">Cytoplasmic side</orientation>
    </subcellularLocation>
</comment>
<dbReference type="WBParaSite" id="scf7180000422612.g9304">
    <property type="protein sequence ID" value="scf7180000422612.g9304"/>
    <property type="gene ID" value="scf7180000422612.g9304"/>
</dbReference>
<dbReference type="InterPro" id="IPR039652">
    <property type="entry name" value="Coatomer_zeta"/>
</dbReference>
<protein>
    <recommendedName>
        <fullName evidence="12">Coatomer subunit zeta</fullName>
    </recommendedName>
</protein>
<dbReference type="InterPro" id="IPR011012">
    <property type="entry name" value="Longin-like_dom_sf"/>
</dbReference>
<proteinExistence type="inferred from homology"/>
<dbReference type="Pfam" id="PF01217">
    <property type="entry name" value="Clat_adaptor_s"/>
    <property type="match status" value="1"/>
</dbReference>
<comment type="similarity">
    <text evidence="2 12">Belongs to the adaptor complexes small subunit family.</text>
</comment>
<evidence type="ECO:0000256" key="11">
    <source>
        <dbReference type="ARBA" id="ARBA00045555"/>
    </source>
</evidence>
<accession>A0A915P208</accession>
<evidence type="ECO:0000256" key="9">
    <source>
        <dbReference type="ARBA" id="ARBA00023136"/>
    </source>
</evidence>
<dbReference type="FunFam" id="3.30.450.60:FF:000013">
    <property type="entry name" value="Coatomer subunit zeta"/>
    <property type="match status" value="1"/>
</dbReference>
<evidence type="ECO:0000313" key="15">
    <source>
        <dbReference type="WBParaSite" id="scf7180000422612.g9304"/>
    </source>
</evidence>
<keyword evidence="6 12" id="KW-0931">ER-Golgi transport</keyword>
<dbReference type="Proteomes" id="UP000887560">
    <property type="component" value="Unplaced"/>
</dbReference>
<dbReference type="PANTHER" id="PTHR11043:SF0">
    <property type="entry name" value="COATOMER SUBUNIT ZETA"/>
    <property type="match status" value="1"/>
</dbReference>
<dbReference type="GO" id="GO:0006886">
    <property type="term" value="P:intracellular protein transport"/>
    <property type="evidence" value="ECO:0007669"/>
    <property type="project" value="TreeGrafter"/>
</dbReference>
<evidence type="ECO:0000256" key="10">
    <source>
        <dbReference type="ARBA" id="ARBA00023329"/>
    </source>
</evidence>
<keyword evidence="5 12" id="KW-0963">Cytoplasm</keyword>
<keyword evidence="7 12" id="KW-0653">Protein transport</keyword>
<comment type="subunit">
    <text evidence="3 12">Oligomeric complex that consists of at least the alpha, beta, beta', gamma, delta, epsilon and zeta subunits.</text>
</comment>
<dbReference type="AlphaFoldDB" id="A0A915P208"/>
<dbReference type="InterPro" id="IPR022775">
    <property type="entry name" value="AP_mu_sigma_su"/>
</dbReference>
<evidence type="ECO:0000256" key="7">
    <source>
        <dbReference type="ARBA" id="ARBA00022927"/>
    </source>
</evidence>
<dbReference type="SUPFAM" id="SSF64356">
    <property type="entry name" value="SNARE-like"/>
    <property type="match status" value="1"/>
</dbReference>
<dbReference type="PANTHER" id="PTHR11043">
    <property type="entry name" value="ZETA-COAT PROTEIN"/>
    <property type="match status" value="1"/>
</dbReference>
<keyword evidence="4 12" id="KW-0813">Transport</keyword>
<organism evidence="14 15">
    <name type="scientific">Meloidogyne floridensis</name>
    <dbReference type="NCBI Taxonomy" id="298350"/>
    <lineage>
        <taxon>Eukaryota</taxon>
        <taxon>Metazoa</taxon>
        <taxon>Ecdysozoa</taxon>
        <taxon>Nematoda</taxon>
        <taxon>Chromadorea</taxon>
        <taxon>Rhabditida</taxon>
        <taxon>Tylenchina</taxon>
        <taxon>Tylenchomorpha</taxon>
        <taxon>Tylenchoidea</taxon>
        <taxon>Meloidogynidae</taxon>
        <taxon>Meloidogyninae</taxon>
        <taxon>Meloidogyne</taxon>
    </lineage>
</organism>
<reference evidence="15" key="1">
    <citation type="submission" date="2022-11" db="UniProtKB">
        <authorList>
            <consortium name="WormBaseParasite"/>
        </authorList>
    </citation>
    <scope>IDENTIFICATION</scope>
</reference>
<dbReference type="CDD" id="cd14829">
    <property type="entry name" value="Zeta-COP"/>
    <property type="match status" value="1"/>
</dbReference>
<evidence type="ECO:0000259" key="13">
    <source>
        <dbReference type="Pfam" id="PF01217"/>
    </source>
</evidence>
<dbReference type="Gene3D" id="3.30.450.60">
    <property type="match status" value="1"/>
</dbReference>
<name>A0A915P208_9BILA</name>
<keyword evidence="14" id="KW-1185">Reference proteome</keyword>
<keyword evidence="10 12" id="KW-0968">Cytoplasmic vesicle</keyword>